<reference evidence="1" key="1">
    <citation type="journal article" date="2023" name="IScience">
        <title>Live-bearing cockroach genome reveals convergent evolutionary mechanisms linked to viviparity in insects and beyond.</title>
        <authorList>
            <person name="Fouks B."/>
            <person name="Harrison M.C."/>
            <person name="Mikhailova A.A."/>
            <person name="Marchal E."/>
            <person name="English S."/>
            <person name="Carruthers M."/>
            <person name="Jennings E.C."/>
            <person name="Chiamaka E.L."/>
            <person name="Frigard R.A."/>
            <person name="Pippel M."/>
            <person name="Attardo G.M."/>
            <person name="Benoit J.B."/>
            <person name="Bornberg-Bauer E."/>
            <person name="Tobe S.S."/>
        </authorList>
    </citation>
    <scope>NUCLEOTIDE SEQUENCE</scope>
    <source>
        <strain evidence="1">Stay&amp;Tobe</strain>
    </source>
</reference>
<keyword evidence="2" id="KW-1185">Reference proteome</keyword>
<reference evidence="1" key="2">
    <citation type="submission" date="2023-05" db="EMBL/GenBank/DDBJ databases">
        <authorList>
            <person name="Fouks B."/>
        </authorList>
    </citation>
    <scope>NUCLEOTIDE SEQUENCE</scope>
    <source>
        <strain evidence="1">Stay&amp;Tobe</strain>
        <tissue evidence="1">Testes</tissue>
    </source>
</reference>
<feature type="non-terminal residue" evidence="1">
    <location>
        <position position="63"/>
    </location>
</feature>
<comment type="caution">
    <text evidence="1">The sequence shown here is derived from an EMBL/GenBank/DDBJ whole genome shotgun (WGS) entry which is preliminary data.</text>
</comment>
<gene>
    <name evidence="1" type="ORF">L9F63_024164</name>
</gene>
<evidence type="ECO:0000313" key="2">
    <source>
        <dbReference type="Proteomes" id="UP001233999"/>
    </source>
</evidence>
<proteinExistence type="predicted"/>
<feature type="non-terminal residue" evidence="1">
    <location>
        <position position="1"/>
    </location>
</feature>
<evidence type="ECO:0000313" key="1">
    <source>
        <dbReference type="EMBL" id="KAJ9580653.1"/>
    </source>
</evidence>
<dbReference type="Proteomes" id="UP001233999">
    <property type="component" value="Unassembled WGS sequence"/>
</dbReference>
<name>A0AAD7ZHJ0_DIPPU</name>
<dbReference type="AlphaFoldDB" id="A0AAD7ZHJ0"/>
<protein>
    <submittedName>
        <fullName evidence="1">Uncharacterized protein</fullName>
    </submittedName>
</protein>
<sequence>ELRSMRRKNYEALFVATRDIAVSRVLFLHKHDCSALCQQLQLLPKGFWQLFIFWITYIHTYMV</sequence>
<dbReference type="EMBL" id="JASPKZ010008223">
    <property type="protein sequence ID" value="KAJ9580653.1"/>
    <property type="molecule type" value="Genomic_DNA"/>
</dbReference>
<organism evidence="1 2">
    <name type="scientific">Diploptera punctata</name>
    <name type="common">Pacific beetle cockroach</name>
    <dbReference type="NCBI Taxonomy" id="6984"/>
    <lineage>
        <taxon>Eukaryota</taxon>
        <taxon>Metazoa</taxon>
        <taxon>Ecdysozoa</taxon>
        <taxon>Arthropoda</taxon>
        <taxon>Hexapoda</taxon>
        <taxon>Insecta</taxon>
        <taxon>Pterygota</taxon>
        <taxon>Neoptera</taxon>
        <taxon>Polyneoptera</taxon>
        <taxon>Dictyoptera</taxon>
        <taxon>Blattodea</taxon>
        <taxon>Blaberoidea</taxon>
        <taxon>Blaberidae</taxon>
        <taxon>Diplopterinae</taxon>
        <taxon>Diploptera</taxon>
    </lineage>
</organism>
<accession>A0AAD7ZHJ0</accession>